<keyword evidence="2" id="KW-1185">Reference proteome</keyword>
<dbReference type="AlphaFoldDB" id="A0A4R2Q603"/>
<sequence>MPETPFSAEPIVIVRIEQPRCALSHGLAPCAATGAPCFNTYSTCRDRENYAPGATLDLYFGIPGQGRPADEIMILPFLAGPPSTSPARINVSGADRRVNPLGIRAAATITFRDAPHSDLLVDPYRSARSYDPLAQGTFWSKWLARNTFGKAGMVVSIFEGFAGDALADMVKRVYLCDAVDFSSDEIVTMKCRDVLSKAADEKAQCPPISEGELATDISAAAASIQVAGAVLGDYPAAGTIRINDEVMTYSAISEAEGGLLEFTITARGSDGTEAAEHAAEDRVQECFRFSGETVDQGLAALYGFTTIPAAYLPFSDWAAEAGQYLTAYTLTGLVTEPTPVVDLVGEVLEQTQSLQWWDEVAAKVRFAAVKPIVERPVRLTESEHLVAGTVRIRDFPERRVSRVYVYFDPRDPTASRDDEDNYRRIQGSLDLPIEDEKAFGDKAIRKIFARFVNSGAVALETTSRILSRYRLGSREVSFAVSDKDGGLGVGEIVEILFHRLQGTTGAPESRFWIVTSRDPRPSERRVYYTAEDATLAGTLSEIAEDSLGDYVGDGSDPFGVAWISDDNGFLPDGSEGFKIR</sequence>
<evidence type="ECO:0000313" key="1">
    <source>
        <dbReference type="EMBL" id="TCP43929.1"/>
    </source>
</evidence>
<organism evidence="1 2">
    <name type="scientific">Rhodovulum marinum</name>
    <dbReference type="NCBI Taxonomy" id="320662"/>
    <lineage>
        <taxon>Bacteria</taxon>
        <taxon>Pseudomonadati</taxon>
        <taxon>Pseudomonadota</taxon>
        <taxon>Alphaproteobacteria</taxon>
        <taxon>Rhodobacterales</taxon>
        <taxon>Paracoccaceae</taxon>
        <taxon>Rhodovulum</taxon>
    </lineage>
</organism>
<dbReference type="OrthoDB" id="7803552at2"/>
<name>A0A4R2Q603_9RHOB</name>
<dbReference type="EMBL" id="SLXP01000001">
    <property type="protein sequence ID" value="TCP43929.1"/>
    <property type="molecule type" value="Genomic_DNA"/>
</dbReference>
<accession>A0A4R2Q603</accession>
<evidence type="ECO:0000313" key="2">
    <source>
        <dbReference type="Proteomes" id="UP000294835"/>
    </source>
</evidence>
<dbReference type="Proteomes" id="UP000294835">
    <property type="component" value="Unassembled WGS sequence"/>
</dbReference>
<dbReference type="RefSeq" id="WP_132460095.1">
    <property type="nucleotide sequence ID" value="NZ_SLXP01000001.1"/>
</dbReference>
<protein>
    <submittedName>
        <fullName evidence="1">Uncharacterized protein</fullName>
    </submittedName>
</protein>
<reference evidence="1 2" key="1">
    <citation type="submission" date="2019-03" db="EMBL/GenBank/DDBJ databases">
        <title>Genomic Encyclopedia of Type Strains, Phase IV (KMG-IV): sequencing the most valuable type-strain genomes for metagenomic binning, comparative biology and taxonomic classification.</title>
        <authorList>
            <person name="Goeker M."/>
        </authorList>
    </citation>
    <scope>NUCLEOTIDE SEQUENCE [LARGE SCALE GENOMIC DNA]</scope>
    <source>
        <strain evidence="1 2">DSM 18063</strain>
    </source>
</reference>
<comment type="caution">
    <text evidence="1">The sequence shown here is derived from an EMBL/GenBank/DDBJ whole genome shotgun (WGS) entry which is preliminary data.</text>
</comment>
<gene>
    <name evidence="1" type="ORF">EV662_10112</name>
</gene>
<proteinExistence type="predicted"/>